<feature type="compositionally biased region" description="Polar residues" evidence="5">
    <location>
        <begin position="552"/>
        <end position="563"/>
    </location>
</feature>
<evidence type="ECO:0000256" key="1">
    <source>
        <dbReference type="ARBA" id="ARBA00004123"/>
    </source>
</evidence>
<name>A0A8D8Z1L0_9HEMI</name>
<dbReference type="PANTHER" id="PTHR12972">
    <property type="entry name" value="DOWNSTREAM NEIGHBOR OF SON"/>
    <property type="match status" value="1"/>
</dbReference>
<accession>A0A8D8Z1L0</accession>
<feature type="compositionally biased region" description="Low complexity" evidence="5">
    <location>
        <begin position="234"/>
        <end position="256"/>
    </location>
</feature>
<dbReference type="GO" id="GO:0033260">
    <property type="term" value="P:nuclear DNA replication"/>
    <property type="evidence" value="ECO:0007669"/>
    <property type="project" value="TreeGrafter"/>
</dbReference>
<feature type="compositionally biased region" description="Low complexity" evidence="5">
    <location>
        <begin position="65"/>
        <end position="78"/>
    </location>
</feature>
<dbReference type="PANTHER" id="PTHR12972:SF0">
    <property type="entry name" value="PROTEIN DOWNSTREAM NEIGHBOR OF SON"/>
    <property type="match status" value="1"/>
</dbReference>
<reference evidence="6" key="1">
    <citation type="submission" date="2021-05" db="EMBL/GenBank/DDBJ databases">
        <authorList>
            <person name="Alioto T."/>
            <person name="Alioto T."/>
            <person name="Gomez Garrido J."/>
        </authorList>
    </citation>
    <scope>NUCLEOTIDE SEQUENCE</scope>
</reference>
<feature type="region of interest" description="Disordered" evidence="5">
    <location>
        <begin position="234"/>
        <end position="260"/>
    </location>
</feature>
<protein>
    <submittedName>
        <fullName evidence="6">Protein downstream neighbor of son homolog</fullName>
    </submittedName>
</protein>
<comment type="subcellular location">
    <subcellularLocation>
        <location evidence="1">Nucleus</location>
    </subcellularLocation>
</comment>
<evidence type="ECO:0000256" key="2">
    <source>
        <dbReference type="ARBA" id="ARBA00022473"/>
    </source>
</evidence>
<evidence type="ECO:0000256" key="4">
    <source>
        <dbReference type="ARBA" id="ARBA00025806"/>
    </source>
</evidence>
<proteinExistence type="inferred from homology"/>
<evidence type="ECO:0000313" key="6">
    <source>
        <dbReference type="EMBL" id="CAG6738171.1"/>
    </source>
</evidence>
<keyword evidence="2" id="KW-0217">Developmental protein</keyword>
<feature type="compositionally biased region" description="Polar residues" evidence="5">
    <location>
        <begin position="36"/>
        <end position="51"/>
    </location>
</feature>
<feature type="region of interest" description="Disordered" evidence="5">
    <location>
        <begin position="552"/>
        <end position="583"/>
    </location>
</feature>
<evidence type="ECO:0000256" key="5">
    <source>
        <dbReference type="SAM" id="MobiDB-lite"/>
    </source>
</evidence>
<dbReference type="AlphaFoldDB" id="A0A8D8Z1L0"/>
<feature type="region of interest" description="Disordered" evidence="5">
    <location>
        <begin position="1"/>
        <end position="99"/>
    </location>
</feature>
<dbReference type="EMBL" id="HBUF01406550">
    <property type="protein sequence ID" value="CAG6738171.1"/>
    <property type="molecule type" value="Transcribed_RNA"/>
</dbReference>
<dbReference type="GO" id="GO:0005634">
    <property type="term" value="C:nucleus"/>
    <property type="evidence" value="ECO:0007669"/>
    <property type="project" value="UniProtKB-SubCell"/>
</dbReference>
<keyword evidence="3" id="KW-0539">Nucleus</keyword>
<dbReference type="PRINTS" id="PR02064">
    <property type="entry name" value="DONSON"/>
</dbReference>
<feature type="region of interest" description="Disordered" evidence="5">
    <location>
        <begin position="338"/>
        <end position="416"/>
    </location>
</feature>
<dbReference type="EMBL" id="HBUF01406549">
    <property type="protein sequence ID" value="CAG6738170.1"/>
    <property type="molecule type" value="Transcribed_RNA"/>
</dbReference>
<feature type="compositionally biased region" description="Acidic residues" evidence="5">
    <location>
        <begin position="394"/>
        <end position="405"/>
    </location>
</feature>
<dbReference type="InterPro" id="IPR024861">
    <property type="entry name" value="Donson"/>
</dbReference>
<sequence length="634" mass="70161">MSSDKTPGTPSGWKTPGDVMKLHRLKIKQKALNARLTRNTVGSSSTSQLPSKSIGEKTVNPFRRNSSSSNLNGSQSSNKRTRSELEDDDQTQDGLEGGSLFKMLGGNKISTTENVENISSFENILSKLSNPVQISSQGALSQGQSYKEVPIDWTLRYKMRFMSRKPFPWNQKLKTCEEASGITGFVRCLDSHTTSSSSTLDTSPNAQFLSTTMYWQHPHIPWLQLFPRSRLKPNSGQTLNSGSGSSLNSNSTTSSTVGGGTVLSQDMKTALHRDWVKSFMSLFHLLRAKQCPYFYLVSNSFTCLFRAAGVAGHSEIHAMLTPTTRGFRHLLRAEDIEFSMPLRKTDPTPSNSNTTNSTPSNPSAKRKKSSSPLGTNGVTDPTLEPLEQTQMETFSEDEEGDEEIEEHGTEDWLRDMGVSGSDIRRIQNTQSDMVHGTEREIDRTPESLVYVQGTEAQALFNFLINCKSCTPTTGYLTGVPSTLIAPVSFHSASLHYLTVNESTVKLEGNIYYSMDMRGPILPNTVQVLSDLLEKSQDSFSLTFASVESTRPFSQIKSEPQSSPEKVCEGAPSALASPRHHNTSSNIFQQQNLSDCGLKRSLIPKFCSDKSTRSYESVKYSNKQYRIEDSTRSVT</sequence>
<evidence type="ECO:0000256" key="3">
    <source>
        <dbReference type="ARBA" id="ARBA00023242"/>
    </source>
</evidence>
<feature type="compositionally biased region" description="Low complexity" evidence="5">
    <location>
        <begin position="347"/>
        <end position="363"/>
    </location>
</feature>
<feature type="compositionally biased region" description="Polar residues" evidence="5">
    <location>
        <begin position="370"/>
        <end position="379"/>
    </location>
</feature>
<comment type="similarity">
    <text evidence="4">Belongs to the DONSON family.</text>
</comment>
<organism evidence="6">
    <name type="scientific">Cacopsylla melanoneura</name>
    <dbReference type="NCBI Taxonomy" id="428564"/>
    <lineage>
        <taxon>Eukaryota</taxon>
        <taxon>Metazoa</taxon>
        <taxon>Ecdysozoa</taxon>
        <taxon>Arthropoda</taxon>
        <taxon>Hexapoda</taxon>
        <taxon>Insecta</taxon>
        <taxon>Pterygota</taxon>
        <taxon>Neoptera</taxon>
        <taxon>Paraneoptera</taxon>
        <taxon>Hemiptera</taxon>
        <taxon>Sternorrhyncha</taxon>
        <taxon>Psylloidea</taxon>
        <taxon>Psyllidae</taxon>
        <taxon>Psyllinae</taxon>
        <taxon>Cacopsylla</taxon>
    </lineage>
</organism>